<organism evidence="1 2">
    <name type="scientific">Rhizophagus irregularis</name>
    <dbReference type="NCBI Taxonomy" id="588596"/>
    <lineage>
        <taxon>Eukaryota</taxon>
        <taxon>Fungi</taxon>
        <taxon>Fungi incertae sedis</taxon>
        <taxon>Mucoromycota</taxon>
        <taxon>Glomeromycotina</taxon>
        <taxon>Glomeromycetes</taxon>
        <taxon>Glomerales</taxon>
        <taxon>Glomeraceae</taxon>
        <taxon>Rhizophagus</taxon>
    </lineage>
</organism>
<reference evidence="1 2" key="1">
    <citation type="submission" date="2016-04" db="EMBL/GenBank/DDBJ databases">
        <title>Genome analyses suggest a sexual origin of heterokaryosis in a supposedly ancient asexual fungus.</title>
        <authorList>
            <person name="Ropars J."/>
            <person name="Sedzielewska K."/>
            <person name="Noel J."/>
            <person name="Charron P."/>
            <person name="Farinelli L."/>
            <person name="Marton T."/>
            <person name="Kruger M."/>
            <person name="Pelin A."/>
            <person name="Brachmann A."/>
            <person name="Corradi N."/>
        </authorList>
    </citation>
    <scope>NUCLEOTIDE SEQUENCE [LARGE SCALE GENOMIC DNA]</scope>
    <source>
        <strain evidence="1 2">C2</strain>
    </source>
</reference>
<dbReference type="VEuPathDB" id="FungiDB:FUN_009056"/>
<dbReference type="Proteomes" id="UP000233469">
    <property type="component" value="Unassembled WGS sequence"/>
</dbReference>
<gene>
    <name evidence="1" type="ORF">RhiirC2_823725</name>
</gene>
<evidence type="ECO:0000313" key="1">
    <source>
        <dbReference type="EMBL" id="PKK58164.1"/>
    </source>
</evidence>
<name>A0A2N1M947_9GLOM</name>
<comment type="caution">
    <text evidence="1">The sequence shown here is derived from an EMBL/GenBank/DDBJ whole genome shotgun (WGS) entry which is preliminary data.</text>
</comment>
<dbReference type="EMBL" id="LLXL01003790">
    <property type="protein sequence ID" value="PKK58164.1"/>
    <property type="molecule type" value="Genomic_DNA"/>
</dbReference>
<protein>
    <submittedName>
        <fullName evidence="1">Uncharacterized protein</fullName>
    </submittedName>
</protein>
<evidence type="ECO:0000313" key="2">
    <source>
        <dbReference type="Proteomes" id="UP000233469"/>
    </source>
</evidence>
<dbReference type="AlphaFoldDB" id="A0A2N1M947"/>
<proteinExistence type="predicted"/>
<reference evidence="1 2" key="2">
    <citation type="submission" date="2017-10" db="EMBL/GenBank/DDBJ databases">
        <title>Extensive intraspecific genome diversity in a model arbuscular mycorrhizal fungus.</title>
        <authorList>
            <person name="Chen E.C.H."/>
            <person name="Morin E."/>
            <person name="Baudet D."/>
            <person name="Noel J."/>
            <person name="Ndikumana S."/>
            <person name="Charron P."/>
            <person name="St-Onge C."/>
            <person name="Giorgi J."/>
            <person name="Grigoriev I.V."/>
            <person name="Roux C."/>
            <person name="Martin F.M."/>
            <person name="Corradi N."/>
        </authorList>
    </citation>
    <scope>NUCLEOTIDE SEQUENCE [LARGE SCALE GENOMIC DNA]</scope>
    <source>
        <strain evidence="1 2">C2</strain>
    </source>
</reference>
<accession>A0A2N1M947</accession>
<sequence>MTKIDIILLDYVKDCFMETNGANSFINWKETFRLLNNEISTSKNTTKREDAGIRTWRIKIFFKILPTYETLWNRGVCGIPNRKYPRCSIVDETWEHIWTCDSNNNTTEMDIFKYSINKVIMENYDVIEDEDTRKEFDRCSFKSIFYNDNRRYN</sequence>